<dbReference type="Proteomes" id="UP000693981">
    <property type="component" value="Unassembled WGS sequence"/>
</dbReference>
<evidence type="ECO:0000256" key="1">
    <source>
        <dbReference type="ARBA" id="ARBA00004496"/>
    </source>
</evidence>
<organism evidence="5 6">
    <name type="scientific">Phytophthora boehmeriae</name>
    <dbReference type="NCBI Taxonomy" id="109152"/>
    <lineage>
        <taxon>Eukaryota</taxon>
        <taxon>Sar</taxon>
        <taxon>Stramenopiles</taxon>
        <taxon>Oomycota</taxon>
        <taxon>Peronosporomycetes</taxon>
        <taxon>Peronosporales</taxon>
        <taxon>Peronosporaceae</taxon>
        <taxon>Phytophthora</taxon>
    </lineage>
</organism>
<dbReference type="NCBIfam" id="NF003543">
    <property type="entry name" value="PRK05198.1"/>
    <property type="match status" value="1"/>
</dbReference>
<keyword evidence="3" id="KW-0808">Transferase</keyword>
<evidence type="ECO:0000313" key="6">
    <source>
        <dbReference type="Proteomes" id="UP000693981"/>
    </source>
</evidence>
<evidence type="ECO:0000256" key="3">
    <source>
        <dbReference type="ARBA" id="ARBA00022679"/>
    </source>
</evidence>
<feature type="domain" description="DAHP synthetase I/KDSA" evidence="4">
    <location>
        <begin position="15"/>
        <end position="265"/>
    </location>
</feature>
<reference evidence="5" key="1">
    <citation type="submission" date="2021-02" db="EMBL/GenBank/DDBJ databases">
        <authorList>
            <person name="Palmer J.M."/>
        </authorList>
    </citation>
    <scope>NUCLEOTIDE SEQUENCE</scope>
    <source>
        <strain evidence="5">SCRP23</strain>
    </source>
</reference>
<accession>A0A8T1WEG9</accession>
<comment type="subcellular location">
    <subcellularLocation>
        <location evidence="1">Cytoplasm</location>
    </subcellularLocation>
</comment>
<dbReference type="GO" id="GO:0008676">
    <property type="term" value="F:3-deoxy-8-phosphooctulonate synthase activity"/>
    <property type="evidence" value="ECO:0007669"/>
    <property type="project" value="InterPro"/>
</dbReference>
<name>A0A8T1WEG9_9STRA</name>
<evidence type="ECO:0000259" key="4">
    <source>
        <dbReference type="Pfam" id="PF00793"/>
    </source>
</evidence>
<dbReference type="InterPro" id="IPR006218">
    <property type="entry name" value="DAHP1/KDSA"/>
</dbReference>
<evidence type="ECO:0000313" key="5">
    <source>
        <dbReference type="EMBL" id="KAG7389989.1"/>
    </source>
</evidence>
<gene>
    <name evidence="5" type="primary">ATKDSA2</name>
    <name evidence="5" type="ORF">PHYBOEH_007186</name>
</gene>
<dbReference type="AlphaFoldDB" id="A0A8T1WEG9"/>
<comment type="caution">
    <text evidence="5">The sequence shown here is derived from an EMBL/GenBank/DDBJ whole genome shotgun (WGS) entry which is preliminary data.</text>
</comment>
<evidence type="ECO:0000256" key="2">
    <source>
        <dbReference type="ARBA" id="ARBA00022490"/>
    </source>
</evidence>
<dbReference type="EMBL" id="JAGDFL010000394">
    <property type="protein sequence ID" value="KAG7389989.1"/>
    <property type="molecule type" value="Genomic_DNA"/>
</dbReference>
<dbReference type="PANTHER" id="PTHR21057">
    <property type="entry name" value="PHOSPHO-2-DEHYDRO-3-DEOXYHEPTONATE ALDOLASE"/>
    <property type="match status" value="1"/>
</dbReference>
<proteinExistence type="predicted"/>
<dbReference type="OrthoDB" id="2013945at2759"/>
<sequence>MMPRHALAKTLREASPFFLIAGPCVLESEQVVMQIAERLAAVKKDLDIPVVFKASFDKANRQDLKSYRGPGLERGLEMLQRVRTATGLPVLTDVHETHQVAAVAQVADIIQIPAFLSRQTDLLVAAARSGRLVNLKKGQMLSAETMLLAAKKVVMTQKDTDFILTERGSMFGYGDLVVDSRNLPKLRQSQGLVVQDVTHSIQRPSGSHAGATTSGGDREFIPTIARMAAAVGVDGFFFETHLEPKKALCDSATMLPIEELEPLLEELIAIARASKALS</sequence>
<dbReference type="GO" id="GO:0005737">
    <property type="term" value="C:cytoplasm"/>
    <property type="evidence" value="ECO:0007669"/>
    <property type="project" value="UniProtKB-SubCell"/>
</dbReference>
<dbReference type="Pfam" id="PF00793">
    <property type="entry name" value="DAHP_synth_1"/>
    <property type="match status" value="1"/>
</dbReference>
<keyword evidence="2" id="KW-0963">Cytoplasm</keyword>
<dbReference type="InterPro" id="IPR006269">
    <property type="entry name" value="KDO8P_synthase"/>
</dbReference>
<protein>
    <submittedName>
        <fullName evidence="5">DAHP synthetase I</fullName>
    </submittedName>
</protein>
<keyword evidence="6" id="KW-1185">Reference proteome</keyword>
<dbReference type="NCBIfam" id="TIGR01362">
    <property type="entry name" value="KDO8P_synth"/>
    <property type="match status" value="1"/>
</dbReference>